<dbReference type="AlphaFoldDB" id="A0A4Z2H7D0"/>
<dbReference type="Proteomes" id="UP000314294">
    <property type="component" value="Unassembled WGS sequence"/>
</dbReference>
<accession>A0A4Z2H7D0</accession>
<organism evidence="1 2">
    <name type="scientific">Liparis tanakae</name>
    <name type="common">Tanaka's snailfish</name>
    <dbReference type="NCBI Taxonomy" id="230148"/>
    <lineage>
        <taxon>Eukaryota</taxon>
        <taxon>Metazoa</taxon>
        <taxon>Chordata</taxon>
        <taxon>Craniata</taxon>
        <taxon>Vertebrata</taxon>
        <taxon>Euteleostomi</taxon>
        <taxon>Actinopterygii</taxon>
        <taxon>Neopterygii</taxon>
        <taxon>Teleostei</taxon>
        <taxon>Neoteleostei</taxon>
        <taxon>Acanthomorphata</taxon>
        <taxon>Eupercaria</taxon>
        <taxon>Perciformes</taxon>
        <taxon>Cottioidei</taxon>
        <taxon>Cottales</taxon>
        <taxon>Liparidae</taxon>
        <taxon>Liparis</taxon>
    </lineage>
</organism>
<proteinExistence type="predicted"/>
<dbReference type="EMBL" id="SRLO01000329">
    <property type="protein sequence ID" value="TNN60734.1"/>
    <property type="molecule type" value="Genomic_DNA"/>
</dbReference>
<sequence>MHMGLSDRWSFSRHGRDPMFLISSNWKTKRTRRVDQRVELGEAGQLLQLVAGQAQSLDVAQAGVSGLQDPQAVVGQIHVDQIVQVLQHTAVGPVKVTSQAERWFCGARLTTESSMAAMPLWLMSSVVRLPHRGMTAVTGQPDSAPSASHWENSLDSGTRIAWRRPEKIHTHTRISTRHGLRTHCRDASVVSLHSTRLCLVKCDHEVRVRPGYVLERQTGAQTDGYLYLEEGLEDGQVEGEAALLDVTGSYWASGPRHLTNTNTPTRGFGQAQLLGDGVELQRAEGEHLAGLQQLLACSATTTTTTLSYSRQRAFGRMDTSCGDQGEMELELKRLQHTISPSAN</sequence>
<name>A0A4Z2H7D0_9TELE</name>
<protein>
    <submittedName>
        <fullName evidence="1">Uncharacterized protein</fullName>
    </submittedName>
</protein>
<gene>
    <name evidence="1" type="ORF">EYF80_029078</name>
</gene>
<evidence type="ECO:0000313" key="2">
    <source>
        <dbReference type="Proteomes" id="UP000314294"/>
    </source>
</evidence>
<keyword evidence="2" id="KW-1185">Reference proteome</keyword>
<evidence type="ECO:0000313" key="1">
    <source>
        <dbReference type="EMBL" id="TNN60734.1"/>
    </source>
</evidence>
<reference evidence="1 2" key="1">
    <citation type="submission" date="2019-03" db="EMBL/GenBank/DDBJ databases">
        <title>First draft genome of Liparis tanakae, snailfish: a comprehensive survey of snailfish specific genes.</title>
        <authorList>
            <person name="Kim W."/>
            <person name="Song I."/>
            <person name="Jeong J.-H."/>
            <person name="Kim D."/>
            <person name="Kim S."/>
            <person name="Ryu S."/>
            <person name="Song J.Y."/>
            <person name="Lee S.K."/>
        </authorList>
    </citation>
    <scope>NUCLEOTIDE SEQUENCE [LARGE SCALE GENOMIC DNA]</scope>
    <source>
        <tissue evidence="1">Muscle</tissue>
    </source>
</reference>
<comment type="caution">
    <text evidence="1">The sequence shown here is derived from an EMBL/GenBank/DDBJ whole genome shotgun (WGS) entry which is preliminary data.</text>
</comment>